<name>F6I6R3_VITVI</name>
<dbReference type="PaxDb" id="29760-VIT_12s0121g00100.t01"/>
<gene>
    <name evidence="1" type="ordered locus">VIT_12s0121g00100</name>
</gene>
<dbReference type="AlphaFoldDB" id="F6I6R3"/>
<evidence type="ECO:0000313" key="1">
    <source>
        <dbReference type="EMBL" id="CCB62631.1"/>
    </source>
</evidence>
<reference evidence="2" key="1">
    <citation type="journal article" date="2007" name="Nature">
        <title>The grapevine genome sequence suggests ancestral hexaploidization in major angiosperm phyla.</title>
        <authorList>
            <consortium name="The French-Italian Public Consortium for Grapevine Genome Characterization."/>
            <person name="Jaillon O."/>
            <person name="Aury J.-M."/>
            <person name="Noel B."/>
            <person name="Policriti A."/>
            <person name="Clepet C."/>
            <person name="Casagrande A."/>
            <person name="Choisne N."/>
            <person name="Aubourg S."/>
            <person name="Vitulo N."/>
            <person name="Jubin C."/>
            <person name="Vezzi A."/>
            <person name="Legeai F."/>
            <person name="Hugueney P."/>
            <person name="Dasilva C."/>
            <person name="Horner D."/>
            <person name="Mica E."/>
            <person name="Jublot D."/>
            <person name="Poulain J."/>
            <person name="Bruyere C."/>
            <person name="Billault A."/>
            <person name="Segurens B."/>
            <person name="Gouyvenoux M."/>
            <person name="Ugarte E."/>
            <person name="Cattonaro F."/>
            <person name="Anthouard V."/>
            <person name="Vico V."/>
            <person name="Del Fabbro C."/>
            <person name="Alaux M."/>
            <person name="Di Gaspero G."/>
            <person name="Dumas V."/>
            <person name="Felice N."/>
            <person name="Paillard S."/>
            <person name="Juman I."/>
            <person name="Moroldo M."/>
            <person name="Scalabrin S."/>
            <person name="Canaguier A."/>
            <person name="Le Clainche I."/>
            <person name="Malacrida G."/>
            <person name="Durand E."/>
            <person name="Pesole G."/>
            <person name="Laucou V."/>
            <person name="Chatelet P."/>
            <person name="Merdinoglu D."/>
            <person name="Delledonne M."/>
            <person name="Pezzotti M."/>
            <person name="Lecharny A."/>
            <person name="Scarpelli C."/>
            <person name="Artiguenave F."/>
            <person name="Pe M.E."/>
            <person name="Valle G."/>
            <person name="Morgante M."/>
            <person name="Caboche M."/>
            <person name="Adam-Blondon A.-F."/>
            <person name="Weissenbach J."/>
            <person name="Quetier F."/>
            <person name="Wincker P."/>
        </authorList>
    </citation>
    <scope>NUCLEOTIDE SEQUENCE [LARGE SCALE GENOMIC DNA]</scope>
    <source>
        <strain evidence="2">cv. Pinot noir / PN40024</strain>
    </source>
</reference>
<keyword evidence="2" id="KW-1185">Reference proteome</keyword>
<dbReference type="InParanoid" id="F6I6R3"/>
<organism evidence="1 2">
    <name type="scientific">Vitis vinifera</name>
    <name type="common">Grape</name>
    <dbReference type="NCBI Taxonomy" id="29760"/>
    <lineage>
        <taxon>Eukaryota</taxon>
        <taxon>Viridiplantae</taxon>
        <taxon>Streptophyta</taxon>
        <taxon>Embryophyta</taxon>
        <taxon>Tracheophyta</taxon>
        <taxon>Spermatophyta</taxon>
        <taxon>Magnoliopsida</taxon>
        <taxon>eudicotyledons</taxon>
        <taxon>Gunneridae</taxon>
        <taxon>Pentapetalae</taxon>
        <taxon>rosids</taxon>
        <taxon>Vitales</taxon>
        <taxon>Vitaceae</taxon>
        <taxon>Viteae</taxon>
        <taxon>Vitis</taxon>
    </lineage>
</organism>
<protein>
    <submittedName>
        <fullName evidence="1">Uncharacterized protein</fullName>
    </submittedName>
</protein>
<dbReference type="EMBL" id="FN596758">
    <property type="protein sequence ID" value="CCB62631.1"/>
    <property type="molecule type" value="Genomic_DNA"/>
</dbReference>
<accession>F6I6R3</accession>
<evidence type="ECO:0000313" key="2">
    <source>
        <dbReference type="Proteomes" id="UP000009183"/>
    </source>
</evidence>
<proteinExistence type="predicted"/>
<dbReference type="HOGENOM" id="CLU_3261565_0_0_1"/>
<dbReference type="Proteomes" id="UP000009183">
    <property type="component" value="Chromosome 12"/>
</dbReference>
<sequence length="42" mass="4801">MDNMRHSTYNQGAKEAIDCELLSATDCCFLYSSSPLWMLNQI</sequence>